<dbReference type="PANTHER" id="PTHR12526">
    <property type="entry name" value="GLYCOSYLTRANSFERASE"/>
    <property type="match status" value="1"/>
</dbReference>
<protein>
    <submittedName>
        <fullName evidence="4">Phosphatidylinositol alpha-1,6-mannosyltransferase</fullName>
    </submittedName>
</protein>
<dbReference type="SUPFAM" id="SSF53756">
    <property type="entry name" value="UDP-Glycosyltransferase/glycogen phosphorylase"/>
    <property type="match status" value="1"/>
</dbReference>
<dbReference type="CDD" id="cd03801">
    <property type="entry name" value="GT4_PimA-like"/>
    <property type="match status" value="1"/>
</dbReference>
<dbReference type="InterPro" id="IPR001296">
    <property type="entry name" value="Glyco_trans_1"/>
</dbReference>
<accession>A0A4R6R8F6</accession>
<dbReference type="PANTHER" id="PTHR12526:SF510">
    <property type="entry name" value="D-INOSITOL 3-PHOSPHATE GLYCOSYLTRANSFERASE"/>
    <property type="match status" value="1"/>
</dbReference>
<gene>
    <name evidence="4" type="ORF">EDD54_3577</name>
</gene>
<dbReference type="EMBL" id="SNXY01000010">
    <property type="protein sequence ID" value="TDP82310.1"/>
    <property type="molecule type" value="Genomic_DNA"/>
</dbReference>
<evidence type="ECO:0000259" key="3">
    <source>
        <dbReference type="Pfam" id="PF00534"/>
    </source>
</evidence>
<keyword evidence="2 4" id="KW-0808">Transferase</keyword>
<feature type="domain" description="Glycosyl transferase family 1" evidence="3">
    <location>
        <begin position="159"/>
        <end position="326"/>
    </location>
</feature>
<dbReference type="OrthoDB" id="9781738at2"/>
<keyword evidence="1 4" id="KW-0328">Glycosyltransferase</keyword>
<dbReference type="Gene3D" id="3.40.50.2000">
    <property type="entry name" value="Glycogen Phosphorylase B"/>
    <property type="match status" value="2"/>
</dbReference>
<proteinExistence type="predicted"/>
<evidence type="ECO:0000313" key="5">
    <source>
        <dbReference type="Proteomes" id="UP000294547"/>
    </source>
</evidence>
<evidence type="ECO:0000313" key="4">
    <source>
        <dbReference type="EMBL" id="TDP82310.1"/>
    </source>
</evidence>
<dbReference type="AlphaFoldDB" id="A0A4R6R8F6"/>
<evidence type="ECO:0000256" key="2">
    <source>
        <dbReference type="ARBA" id="ARBA00022679"/>
    </source>
</evidence>
<comment type="caution">
    <text evidence="4">The sequence shown here is derived from an EMBL/GenBank/DDBJ whole genome shotgun (WGS) entry which is preliminary data.</text>
</comment>
<dbReference type="RefSeq" id="WP_126539574.1">
    <property type="nucleotide sequence ID" value="NZ_BSPM01000007.1"/>
</dbReference>
<organism evidence="4 5">
    <name type="scientific">Oharaeibacter diazotrophicus</name>
    <dbReference type="NCBI Taxonomy" id="1920512"/>
    <lineage>
        <taxon>Bacteria</taxon>
        <taxon>Pseudomonadati</taxon>
        <taxon>Pseudomonadota</taxon>
        <taxon>Alphaproteobacteria</taxon>
        <taxon>Hyphomicrobiales</taxon>
        <taxon>Pleomorphomonadaceae</taxon>
        <taxon>Oharaeibacter</taxon>
    </lineage>
</organism>
<reference evidence="4 5" key="1">
    <citation type="submission" date="2019-03" db="EMBL/GenBank/DDBJ databases">
        <title>Genomic Encyclopedia of Type Strains, Phase IV (KMG-IV): sequencing the most valuable type-strain genomes for metagenomic binning, comparative biology and taxonomic classification.</title>
        <authorList>
            <person name="Goeker M."/>
        </authorList>
    </citation>
    <scope>NUCLEOTIDE SEQUENCE [LARGE SCALE GENOMIC DNA]</scope>
    <source>
        <strain evidence="4 5">DSM 102969</strain>
    </source>
</reference>
<dbReference type="Proteomes" id="UP000294547">
    <property type="component" value="Unassembled WGS sequence"/>
</dbReference>
<dbReference type="GO" id="GO:0016757">
    <property type="term" value="F:glycosyltransferase activity"/>
    <property type="evidence" value="ECO:0007669"/>
    <property type="project" value="UniProtKB-KW"/>
</dbReference>
<name>A0A4R6R8F6_9HYPH</name>
<evidence type="ECO:0000256" key="1">
    <source>
        <dbReference type="ARBA" id="ARBA00022676"/>
    </source>
</evidence>
<dbReference type="Pfam" id="PF00534">
    <property type="entry name" value="Glycos_transf_1"/>
    <property type="match status" value="1"/>
</dbReference>
<keyword evidence="5" id="KW-1185">Reference proteome</keyword>
<sequence>MSTPRALVAAQYLAPGAGGIAVVARLTAKVLGRIGPARGLSCMETGAFRVHDVPVRGCAGSRLGFVARLAVAAARADHVYHDFAGTLRARPFAALGGAGHAAWAHGEEIWDRPRPDYADALARADLVLVNSGYTLERAAASLGRCRRVALCRLATEEDEAPDAVGPADAPPTVLLLGRIDDGLPKGHDLLISIWPRVAAAVPGARLVLAGGGVGVAAVRALAAASPAAASIEVTGFVPAADVEALWRRTRVLAMPSRGEGFGLVFIEAMRRGLPVLSSTEDAGGDLVADGVTGFARSRARPDAVVDALVDLLRDGDLARRFGAAGHHRWHERHRYGVFERDFLAATADFRGA</sequence>